<dbReference type="Pfam" id="PF13578">
    <property type="entry name" value="Methyltransf_24"/>
    <property type="match status" value="1"/>
</dbReference>
<dbReference type="InterPro" id="IPR029044">
    <property type="entry name" value="Nucleotide-diphossugar_trans"/>
</dbReference>
<dbReference type="SUPFAM" id="SSF53448">
    <property type="entry name" value="Nucleotide-diphospho-sugar transferases"/>
    <property type="match status" value="1"/>
</dbReference>
<dbReference type="InterPro" id="IPR029063">
    <property type="entry name" value="SAM-dependent_MTases_sf"/>
</dbReference>
<dbReference type="KEGG" id="gaz:Pan241w_41490"/>
<dbReference type="EMBL" id="CP036269">
    <property type="protein sequence ID" value="QDT44044.1"/>
    <property type="molecule type" value="Genomic_DNA"/>
</dbReference>
<dbReference type="Proteomes" id="UP000317171">
    <property type="component" value="Chromosome"/>
</dbReference>
<protein>
    <submittedName>
        <fullName evidence="1">Uncharacterized protein</fullName>
    </submittedName>
</protein>
<sequence length="515" mass="58056">MQPRSTFITVTDYAFFPGTLATVNSVLHYHPDTTIHVVINEKNPLTAPQIECLQADEHVKLISSRALEKKSRFINAWELKAYACEDLCEGYDVVIGIDSDCLLCSNVDDVIERCQQTGGFLGGADGNGADYGLPYQVYGIKAPVHNPKYMSTSLFFCAVTEQNRQILKKWSECCNAAEFNSQGPCPGHGDQGVLNAILFAAGRTDEIKLLPNHLWSQHWAYWNSIINFRNGQFINCSLNNAPQRAFHCGGAEKYWSQGHRDKILKEHALQTYPYIWFLTMFWFGKCSQWKTDPCQYLPDASQHLVQDLIDFLPQIIQVYPEARRLWDELDEPVLDRIVSGVHRMLSLQGGSMSELIELVKSNPEIKRYVEVGSYEGGSIMTLGVRFAHRDMDFYSVESFMGNMNGTMDGHSLPSRTRYLETLSRFPSTRVKLIPGDSRYAVNLFDHASLDFVFIDACHDSAAVLCDIGVWQQKVKPGGIIAGDDYGWDSVKAAVHEKLGEVQSTPTGHIWWTRVA</sequence>
<dbReference type="Gene3D" id="3.40.50.150">
    <property type="entry name" value="Vaccinia Virus protein VP39"/>
    <property type="match status" value="1"/>
</dbReference>
<evidence type="ECO:0000313" key="1">
    <source>
        <dbReference type="EMBL" id="QDT44044.1"/>
    </source>
</evidence>
<proteinExistence type="predicted"/>
<dbReference type="Gene3D" id="3.90.550.10">
    <property type="entry name" value="Spore Coat Polysaccharide Biosynthesis Protein SpsA, Chain A"/>
    <property type="match status" value="1"/>
</dbReference>
<dbReference type="RefSeq" id="WP_145219175.1">
    <property type="nucleotide sequence ID" value="NZ_CP036269.1"/>
</dbReference>
<organism evidence="1 2">
    <name type="scientific">Gimesia alba</name>
    <dbReference type="NCBI Taxonomy" id="2527973"/>
    <lineage>
        <taxon>Bacteria</taxon>
        <taxon>Pseudomonadati</taxon>
        <taxon>Planctomycetota</taxon>
        <taxon>Planctomycetia</taxon>
        <taxon>Planctomycetales</taxon>
        <taxon>Planctomycetaceae</taxon>
        <taxon>Gimesia</taxon>
    </lineage>
</organism>
<gene>
    <name evidence="1" type="ORF">Pan241w_41490</name>
</gene>
<reference evidence="1 2" key="1">
    <citation type="submission" date="2019-02" db="EMBL/GenBank/DDBJ databases">
        <title>Deep-cultivation of Planctomycetes and their phenomic and genomic characterization uncovers novel biology.</title>
        <authorList>
            <person name="Wiegand S."/>
            <person name="Jogler M."/>
            <person name="Boedeker C."/>
            <person name="Pinto D."/>
            <person name="Vollmers J."/>
            <person name="Rivas-Marin E."/>
            <person name="Kohn T."/>
            <person name="Peeters S.H."/>
            <person name="Heuer A."/>
            <person name="Rast P."/>
            <person name="Oberbeckmann S."/>
            <person name="Bunk B."/>
            <person name="Jeske O."/>
            <person name="Meyerdierks A."/>
            <person name="Storesund J.E."/>
            <person name="Kallscheuer N."/>
            <person name="Luecker S."/>
            <person name="Lage O.M."/>
            <person name="Pohl T."/>
            <person name="Merkel B.J."/>
            <person name="Hornburger P."/>
            <person name="Mueller R.-W."/>
            <person name="Bruemmer F."/>
            <person name="Labrenz M."/>
            <person name="Spormann A.M."/>
            <person name="Op den Camp H."/>
            <person name="Overmann J."/>
            <person name="Amann R."/>
            <person name="Jetten M.S.M."/>
            <person name="Mascher T."/>
            <person name="Medema M.H."/>
            <person name="Devos D.P."/>
            <person name="Kaster A.-K."/>
            <person name="Ovreas L."/>
            <person name="Rohde M."/>
            <person name="Galperin M.Y."/>
            <person name="Jogler C."/>
        </authorList>
    </citation>
    <scope>NUCLEOTIDE SEQUENCE [LARGE SCALE GENOMIC DNA]</scope>
    <source>
        <strain evidence="1 2">Pan241w</strain>
    </source>
</reference>
<name>A0A517RJI6_9PLAN</name>
<dbReference type="SUPFAM" id="SSF53335">
    <property type="entry name" value="S-adenosyl-L-methionine-dependent methyltransferases"/>
    <property type="match status" value="1"/>
</dbReference>
<dbReference type="AlphaFoldDB" id="A0A517RJI6"/>
<accession>A0A517RJI6</accession>
<keyword evidence="2" id="KW-1185">Reference proteome</keyword>
<dbReference type="OrthoDB" id="292666at2"/>
<evidence type="ECO:0000313" key="2">
    <source>
        <dbReference type="Proteomes" id="UP000317171"/>
    </source>
</evidence>